<dbReference type="Pfam" id="PF02518">
    <property type="entry name" value="HATPase_c"/>
    <property type="match status" value="1"/>
</dbReference>
<dbReference type="GO" id="GO:0000155">
    <property type="term" value="F:phosphorelay sensor kinase activity"/>
    <property type="evidence" value="ECO:0007669"/>
    <property type="project" value="InterPro"/>
</dbReference>
<dbReference type="PROSITE" id="PS50109">
    <property type="entry name" value="HIS_KIN"/>
    <property type="match status" value="1"/>
</dbReference>
<keyword evidence="6" id="KW-0418">Kinase</keyword>
<evidence type="ECO:0000256" key="6">
    <source>
        <dbReference type="ARBA" id="ARBA00022777"/>
    </source>
</evidence>
<dbReference type="InterPro" id="IPR036097">
    <property type="entry name" value="HisK_dim/P_sf"/>
</dbReference>
<organism evidence="10 11">
    <name type="scientific">Desulfomonile tiedjei</name>
    <dbReference type="NCBI Taxonomy" id="2358"/>
    <lineage>
        <taxon>Bacteria</taxon>
        <taxon>Pseudomonadati</taxon>
        <taxon>Thermodesulfobacteriota</taxon>
        <taxon>Desulfomonilia</taxon>
        <taxon>Desulfomonilales</taxon>
        <taxon>Desulfomonilaceae</taxon>
        <taxon>Desulfomonile</taxon>
    </lineage>
</organism>
<dbReference type="CDD" id="cd06225">
    <property type="entry name" value="HAMP"/>
    <property type="match status" value="1"/>
</dbReference>
<dbReference type="Pfam" id="PF00512">
    <property type="entry name" value="HisKA"/>
    <property type="match status" value="1"/>
</dbReference>
<keyword evidence="7" id="KW-1133">Transmembrane helix</keyword>
<dbReference type="Gene3D" id="1.10.287.130">
    <property type="match status" value="1"/>
</dbReference>
<evidence type="ECO:0000256" key="3">
    <source>
        <dbReference type="ARBA" id="ARBA00012438"/>
    </source>
</evidence>
<dbReference type="PRINTS" id="PR00344">
    <property type="entry name" value="BCTRLSENSOR"/>
</dbReference>
<dbReference type="SUPFAM" id="SSF47384">
    <property type="entry name" value="Homodimeric domain of signal transducing histidine kinase"/>
    <property type="match status" value="1"/>
</dbReference>
<evidence type="ECO:0000313" key="10">
    <source>
        <dbReference type="EMBL" id="MBI5249804.1"/>
    </source>
</evidence>
<evidence type="ECO:0000259" key="9">
    <source>
        <dbReference type="PROSITE" id="PS50885"/>
    </source>
</evidence>
<evidence type="ECO:0000256" key="1">
    <source>
        <dbReference type="ARBA" id="ARBA00000085"/>
    </source>
</evidence>
<keyword evidence="5" id="KW-0808">Transferase</keyword>
<dbReference type="AlphaFoldDB" id="A0A9D6V2X6"/>
<protein>
    <recommendedName>
        <fullName evidence="3">histidine kinase</fullName>
        <ecNumber evidence="3">2.7.13.3</ecNumber>
    </recommendedName>
</protein>
<dbReference type="Gene3D" id="6.10.340.10">
    <property type="match status" value="1"/>
</dbReference>
<dbReference type="PROSITE" id="PS50885">
    <property type="entry name" value="HAMP"/>
    <property type="match status" value="1"/>
</dbReference>
<dbReference type="PANTHER" id="PTHR43304">
    <property type="entry name" value="PHYTOCHROME-LIKE PROTEIN CPH1"/>
    <property type="match status" value="1"/>
</dbReference>
<dbReference type="SUPFAM" id="SSF158472">
    <property type="entry name" value="HAMP domain-like"/>
    <property type="match status" value="1"/>
</dbReference>
<dbReference type="Proteomes" id="UP000807825">
    <property type="component" value="Unassembled WGS sequence"/>
</dbReference>
<dbReference type="SUPFAM" id="SSF55874">
    <property type="entry name" value="ATPase domain of HSP90 chaperone/DNA topoisomerase II/histidine kinase"/>
    <property type="match status" value="1"/>
</dbReference>
<dbReference type="FunFam" id="3.30.565.10:FF:000006">
    <property type="entry name" value="Sensor histidine kinase WalK"/>
    <property type="match status" value="1"/>
</dbReference>
<feature type="domain" description="Histidine kinase" evidence="8">
    <location>
        <begin position="265"/>
        <end position="478"/>
    </location>
</feature>
<dbReference type="EMBL" id="JACRDE010000266">
    <property type="protein sequence ID" value="MBI5249804.1"/>
    <property type="molecule type" value="Genomic_DNA"/>
</dbReference>
<comment type="catalytic activity">
    <reaction evidence="1">
        <text>ATP + protein L-histidine = ADP + protein N-phospho-L-histidine.</text>
        <dbReference type="EC" id="2.7.13.3"/>
    </reaction>
</comment>
<evidence type="ECO:0000313" key="11">
    <source>
        <dbReference type="Proteomes" id="UP000807825"/>
    </source>
</evidence>
<dbReference type="InterPro" id="IPR005467">
    <property type="entry name" value="His_kinase_dom"/>
</dbReference>
<dbReference type="GO" id="GO:0016020">
    <property type="term" value="C:membrane"/>
    <property type="evidence" value="ECO:0007669"/>
    <property type="project" value="UniProtKB-SubCell"/>
</dbReference>
<dbReference type="InterPro" id="IPR003661">
    <property type="entry name" value="HisK_dim/P_dom"/>
</dbReference>
<dbReference type="PANTHER" id="PTHR43304:SF1">
    <property type="entry name" value="PAC DOMAIN-CONTAINING PROTEIN"/>
    <property type="match status" value="1"/>
</dbReference>
<evidence type="ECO:0000259" key="8">
    <source>
        <dbReference type="PROSITE" id="PS50109"/>
    </source>
</evidence>
<sequence length="497" mass="55798">MTIRQKLIIGSAALLTSTICIGAVLVIDSRGMETGIERMTVNSELVRIAFRLRILTEEYLDSGHERPFVQWKNQYDLLKQTLARAELIQPEEQEIIQSLAEDSKKIGLLFSKLASPSLDSPAVKDKLQGMLTRRLSSLVDDSSQLNRATQQTLAGEQRVLHIMTGSGVGLLVLMVFSYIYFMTTSVLRPLARVLRGVQLLSAGDFNHRIHFEHSDEFGTLADTFNRMTERLRESYDSLKNEIAERARAEQDLIRSNVDLEQFAYVASHDLQEPLRNVAGSLQLLEKKYKDKLDADAHRYIQYAVEGAVRMNALIQDLLTFSRVGTRGKPPQPTDCAQILDQALKNLKTRISQAAATITHGPLPTIFSDDTQLLQVFQNLIANAIKFRSDKPPKVHVSAIKDDHGWIFSVEDNGIGIESRHLDRIFEIFQRLHKQTEYDGTGIGLAITKKIVERHRGRIWVESEVGVGTTFHFKIPVIRSLTHDGVSDIVESSGNSAG</sequence>
<name>A0A9D6V2X6_9BACT</name>
<keyword evidence="4" id="KW-0597">Phosphoprotein</keyword>
<dbReference type="InterPro" id="IPR036890">
    <property type="entry name" value="HATPase_C_sf"/>
</dbReference>
<dbReference type="CDD" id="cd00082">
    <property type="entry name" value="HisKA"/>
    <property type="match status" value="1"/>
</dbReference>
<keyword evidence="7" id="KW-0812">Transmembrane</keyword>
<evidence type="ECO:0000256" key="4">
    <source>
        <dbReference type="ARBA" id="ARBA00022553"/>
    </source>
</evidence>
<dbReference type="InterPro" id="IPR004358">
    <property type="entry name" value="Sig_transdc_His_kin-like_C"/>
</dbReference>
<reference evidence="10" key="1">
    <citation type="submission" date="2020-07" db="EMBL/GenBank/DDBJ databases">
        <title>Huge and variable diversity of episymbiotic CPR bacteria and DPANN archaea in groundwater ecosystems.</title>
        <authorList>
            <person name="He C.Y."/>
            <person name="Keren R."/>
            <person name="Whittaker M."/>
            <person name="Farag I.F."/>
            <person name="Doudna J."/>
            <person name="Cate J.H.D."/>
            <person name="Banfield J.F."/>
        </authorList>
    </citation>
    <scope>NUCLEOTIDE SEQUENCE</scope>
    <source>
        <strain evidence="10">NC_groundwater_1664_Pr3_B-0.1um_52_9</strain>
    </source>
</reference>
<comment type="caution">
    <text evidence="10">The sequence shown here is derived from an EMBL/GenBank/DDBJ whole genome shotgun (WGS) entry which is preliminary data.</text>
</comment>
<comment type="subcellular location">
    <subcellularLocation>
        <location evidence="2">Membrane</location>
    </subcellularLocation>
</comment>
<dbReference type="InterPro" id="IPR052162">
    <property type="entry name" value="Sensor_kinase/Photoreceptor"/>
</dbReference>
<dbReference type="InterPro" id="IPR003660">
    <property type="entry name" value="HAMP_dom"/>
</dbReference>
<evidence type="ECO:0000256" key="2">
    <source>
        <dbReference type="ARBA" id="ARBA00004370"/>
    </source>
</evidence>
<gene>
    <name evidence="10" type="ORF">HY912_09930</name>
</gene>
<keyword evidence="7" id="KW-0472">Membrane</keyword>
<dbReference type="SMART" id="SM00304">
    <property type="entry name" value="HAMP"/>
    <property type="match status" value="1"/>
</dbReference>
<dbReference type="Pfam" id="PF00672">
    <property type="entry name" value="HAMP"/>
    <property type="match status" value="1"/>
</dbReference>
<dbReference type="EC" id="2.7.13.3" evidence="3"/>
<feature type="transmembrane region" description="Helical" evidence="7">
    <location>
        <begin position="159"/>
        <end position="181"/>
    </location>
</feature>
<proteinExistence type="predicted"/>
<evidence type="ECO:0000256" key="7">
    <source>
        <dbReference type="SAM" id="Phobius"/>
    </source>
</evidence>
<accession>A0A9D6V2X6</accession>
<dbReference type="InterPro" id="IPR003594">
    <property type="entry name" value="HATPase_dom"/>
</dbReference>
<feature type="domain" description="HAMP" evidence="9">
    <location>
        <begin position="184"/>
        <end position="236"/>
    </location>
</feature>
<evidence type="ECO:0000256" key="5">
    <source>
        <dbReference type="ARBA" id="ARBA00022679"/>
    </source>
</evidence>
<dbReference type="SMART" id="SM00388">
    <property type="entry name" value="HisKA"/>
    <property type="match status" value="1"/>
</dbReference>
<dbReference type="SMART" id="SM00387">
    <property type="entry name" value="HATPase_c"/>
    <property type="match status" value="1"/>
</dbReference>
<dbReference type="Gene3D" id="3.30.565.10">
    <property type="entry name" value="Histidine kinase-like ATPase, C-terminal domain"/>
    <property type="match status" value="1"/>
</dbReference>